<feature type="chain" id="PRO_5007281570" evidence="1">
    <location>
        <begin position="17"/>
        <end position="175"/>
    </location>
</feature>
<name>A0A128EPL9_9BACT</name>
<dbReference type="EMBL" id="FIZP01000006">
    <property type="protein sequence ID" value="CZE48260.1"/>
    <property type="molecule type" value="Genomic_DNA"/>
</dbReference>
<gene>
    <name evidence="2" type="ORF">ERS672216_01322</name>
</gene>
<evidence type="ECO:0000256" key="1">
    <source>
        <dbReference type="SAM" id="SignalP"/>
    </source>
</evidence>
<dbReference type="OrthoDB" id="196859at2"/>
<keyword evidence="1" id="KW-0732">Signal</keyword>
<accession>A0A128EPL9</accession>
<reference evidence="2 3" key="1">
    <citation type="submission" date="2016-02" db="EMBL/GenBank/DDBJ databases">
        <authorList>
            <consortium name="Pathogen Informatics"/>
        </authorList>
    </citation>
    <scope>NUCLEOTIDE SEQUENCE [LARGE SCALE GENOMIC DNA]</scope>
    <source>
        <strain evidence="2 3">RC20</strain>
    </source>
</reference>
<dbReference type="RefSeq" id="WP_075494596.1">
    <property type="nucleotide sequence ID" value="NZ_CP053844.1"/>
</dbReference>
<proteinExistence type="predicted"/>
<organism evidence="2 3">
    <name type="scientific">Campylobacter geochelonis</name>
    <dbReference type="NCBI Taxonomy" id="1780362"/>
    <lineage>
        <taxon>Bacteria</taxon>
        <taxon>Pseudomonadati</taxon>
        <taxon>Campylobacterota</taxon>
        <taxon>Epsilonproteobacteria</taxon>
        <taxon>Campylobacterales</taxon>
        <taxon>Campylobacteraceae</taxon>
        <taxon>Campylobacter</taxon>
    </lineage>
</organism>
<feature type="signal peptide" evidence="1">
    <location>
        <begin position="1"/>
        <end position="16"/>
    </location>
</feature>
<keyword evidence="3" id="KW-1185">Reference proteome</keyword>
<evidence type="ECO:0000313" key="3">
    <source>
        <dbReference type="Proteomes" id="UP000069632"/>
    </source>
</evidence>
<sequence>MKKIILSLIVAASAYASTELFVKSDENILKLKDANVYFGSPATLVKEKGKSKVVKFQGFIDPANPSVIYATKNYKLPLVESKDIKADGEKASIELEIPSQNLTADQALAWEDSGDIFYDKCTKCHGVHAPKEFDMLSWEGLYFSMKDRAQPTDNQEMQILRYLYAHASDGILDEK</sequence>
<evidence type="ECO:0000313" key="2">
    <source>
        <dbReference type="EMBL" id="CZE48260.1"/>
    </source>
</evidence>
<dbReference type="AlphaFoldDB" id="A0A128EPL9"/>
<protein>
    <submittedName>
        <fullName evidence="2">Cytochrome C family protein</fullName>
    </submittedName>
</protein>
<dbReference type="Proteomes" id="UP000069632">
    <property type="component" value="Unassembled WGS sequence"/>
</dbReference>